<dbReference type="EMBL" id="JACEEZ010014184">
    <property type="protein sequence ID" value="KAG0719648.1"/>
    <property type="molecule type" value="Genomic_DNA"/>
</dbReference>
<evidence type="ECO:0000313" key="2">
    <source>
        <dbReference type="EMBL" id="KAG0719648.1"/>
    </source>
</evidence>
<evidence type="ECO:0000256" key="1">
    <source>
        <dbReference type="SAM" id="MobiDB-lite"/>
    </source>
</evidence>
<proteinExistence type="predicted"/>
<feature type="region of interest" description="Disordered" evidence="1">
    <location>
        <begin position="29"/>
        <end position="54"/>
    </location>
</feature>
<reference evidence="2" key="1">
    <citation type="submission" date="2020-07" db="EMBL/GenBank/DDBJ databases">
        <title>The High-quality genome of the commercially important snow crab, Chionoecetes opilio.</title>
        <authorList>
            <person name="Jeong J.-H."/>
            <person name="Ryu S."/>
        </authorList>
    </citation>
    <scope>NUCLEOTIDE SEQUENCE</scope>
    <source>
        <strain evidence="2">MADBK_172401_WGS</strain>
        <tissue evidence="2">Digestive gland</tissue>
    </source>
</reference>
<evidence type="ECO:0000313" key="3">
    <source>
        <dbReference type="Proteomes" id="UP000770661"/>
    </source>
</evidence>
<keyword evidence="3" id="KW-1185">Reference proteome</keyword>
<dbReference type="AlphaFoldDB" id="A0A8J4Y1V1"/>
<sequence>MEYAPLTWSSCPPSYLSLLEKVQARAQRFNTSEGSAGPASPSSATLAAASRRSRSVRRLLDTQTACPAPGCSPTALGKTTRPHHTNCCYQGPSTDRPFCQDGDLSAFLPSALHKNVEPHGTADTASLYLVTPDLQETTKDIVIAKTRGAGETSSLSAQGHRESSLPSTIKFTCPSRQNHALSLGAPHYTPWQLEGIPQLYRTESSRAPSTSNRFETATAYSWAHVKSFSFSR</sequence>
<accession>A0A8J4Y1V1</accession>
<comment type="caution">
    <text evidence="2">The sequence shown here is derived from an EMBL/GenBank/DDBJ whole genome shotgun (WGS) entry which is preliminary data.</text>
</comment>
<protein>
    <submittedName>
        <fullName evidence="2">Uncharacterized protein</fullName>
    </submittedName>
</protein>
<dbReference type="Proteomes" id="UP000770661">
    <property type="component" value="Unassembled WGS sequence"/>
</dbReference>
<gene>
    <name evidence="2" type="ORF">GWK47_050059</name>
</gene>
<name>A0A8J4Y1V1_CHIOP</name>
<feature type="compositionally biased region" description="Low complexity" evidence="1">
    <location>
        <begin position="31"/>
        <end position="50"/>
    </location>
</feature>
<organism evidence="2 3">
    <name type="scientific">Chionoecetes opilio</name>
    <name type="common">Atlantic snow crab</name>
    <name type="synonym">Cancer opilio</name>
    <dbReference type="NCBI Taxonomy" id="41210"/>
    <lineage>
        <taxon>Eukaryota</taxon>
        <taxon>Metazoa</taxon>
        <taxon>Ecdysozoa</taxon>
        <taxon>Arthropoda</taxon>
        <taxon>Crustacea</taxon>
        <taxon>Multicrustacea</taxon>
        <taxon>Malacostraca</taxon>
        <taxon>Eumalacostraca</taxon>
        <taxon>Eucarida</taxon>
        <taxon>Decapoda</taxon>
        <taxon>Pleocyemata</taxon>
        <taxon>Brachyura</taxon>
        <taxon>Eubrachyura</taxon>
        <taxon>Majoidea</taxon>
        <taxon>Majidae</taxon>
        <taxon>Chionoecetes</taxon>
    </lineage>
</organism>